<accession>A0A0G4HRW4</accession>
<keyword evidence="6 8" id="KW-0472">Membrane</keyword>
<dbReference type="GO" id="GO:0005774">
    <property type="term" value="C:vacuolar membrane"/>
    <property type="evidence" value="ECO:0007669"/>
    <property type="project" value="TreeGrafter"/>
</dbReference>
<evidence type="ECO:0000313" key="10">
    <source>
        <dbReference type="EMBL" id="CEM47084.1"/>
    </source>
</evidence>
<evidence type="ECO:0000256" key="1">
    <source>
        <dbReference type="ARBA" id="ARBA00004127"/>
    </source>
</evidence>
<dbReference type="EMBL" id="CDMZ01003635">
    <property type="protein sequence ID" value="CEM47084.1"/>
    <property type="molecule type" value="Genomic_DNA"/>
</dbReference>
<keyword evidence="5 8" id="KW-1133">Transmembrane helix</keyword>
<evidence type="ECO:0000256" key="2">
    <source>
        <dbReference type="ARBA" id="ARBA00022448"/>
    </source>
</evidence>
<evidence type="ECO:0000256" key="9">
    <source>
        <dbReference type="SAM" id="SignalP"/>
    </source>
</evidence>
<dbReference type="PANTHER" id="PTHR13131:SF5">
    <property type="entry name" value="CYSTINOSIN"/>
    <property type="match status" value="1"/>
</dbReference>
<feature type="compositionally biased region" description="Acidic residues" evidence="7">
    <location>
        <begin position="656"/>
        <end position="666"/>
    </location>
</feature>
<feature type="transmembrane region" description="Helical" evidence="8">
    <location>
        <begin position="943"/>
        <end position="970"/>
    </location>
</feature>
<keyword evidence="4" id="KW-0677">Repeat</keyword>
<dbReference type="GO" id="GO:0015184">
    <property type="term" value="F:L-cystine transmembrane transporter activity"/>
    <property type="evidence" value="ECO:0007669"/>
    <property type="project" value="TreeGrafter"/>
</dbReference>
<dbReference type="InterPro" id="IPR005282">
    <property type="entry name" value="LC_transporter"/>
</dbReference>
<dbReference type="PANTHER" id="PTHR13131">
    <property type="entry name" value="CYSTINOSIN"/>
    <property type="match status" value="1"/>
</dbReference>
<dbReference type="Gene3D" id="1.20.1280.290">
    <property type="match status" value="1"/>
</dbReference>
<feature type="region of interest" description="Disordered" evidence="7">
    <location>
        <begin position="1062"/>
        <end position="1115"/>
    </location>
</feature>
<sequence>MTRTSHVVGWTALLAVLFRLLHFPWRPDFLAALSFGSGAENLPEEVSFVKGFSLDTPTPAIKSLFLDSEKSVPSLDSRRGASEPFDLASIAVAVLNNTHFVEAVRAGKSSTGSSGSSSWAQQSLQDLGRMVEPVYMPPREEYRMRIDRSHVFFLVVQKMSETSSLEDEYRDDVYFNFSSTELPVEGGWPSDVATGSEEDIMSFLNRSHDAMNADQLNVTEFMRRIPQPKPREPLAYIQIPEGSEIRSLTSTGEAQGVPSMVFVLVDTPTFEERWKEIPDVQMCKPREWVYLTGDEPSTPFVESGAALKRNSTASGDRKKQTQGGALELECGSLRKQRIQKIETLSVFVYDKNMVFLEKVPLHLPFTPRSFTAVVDQPLPQSSRASAQRGTPIVRFIAIGNATDAFFQFELKDRGDSTFLDRRFDIVYRGEVPTERCPVTELLDAAKGTHAGGVYESGGAGHWFRRWTGYSRQDNSSMAHRISAGGVEQQKETSTSQPRSSRRRLSRQKNVLSSEEVDPPHHLAGPGRIVGHSSLLLTISTFGSPTFLRYRRRIRESPKTEMKRQRKTKYSEEWLREASEAEARTWRAPSGFEPVYTCDGFWSLEDFVSGPVDVVSLMPLTPPSASPRHLRSSVDVPSEAGREEVEPDSTGEGGVEGGDEDQDEVGEGESVSEVLGKMVRHFAPKTRSDEEEERAESPGADEDNNEGSDDLHIPSHELPTATANETGAIPMTPEENMNTSSVGDIDAAQRGRYRKKSRVPRGTPAAAVLLISGRTWAWRYRLVLWDDFVGEPELPWSHERLYMMEGDIEGKNRRFVDRDAPPWLSNEGLLMILSSLMGFAYVVLWLVGLLLQFIHNWRRNSVDGYSFDKNVYNLVGYTAYSVYTIASMAIEKALHMTITVEWADIFFAVLALLITIAIEVQIVLHIRRIGGYACLPLEQRHWTLTAVLCGGMVFTLGLHCTLAAFGYMPWITLTPVEVDDDPGEGSAGSQFAYSVMSYLGYLKVLSTLLKHLPQVVLNQALKSTKGNLPKLSLSIVCIGWNILLVAQHLYHMRFTSTRTAEGEAGTELSGSQGGKAAGVLGTASFPPVEKPNGEVEEVTDERAPLVGPSNSENTEN</sequence>
<dbReference type="VEuPathDB" id="CryptoDB:Cvel_8175"/>
<feature type="transmembrane region" description="Helical" evidence="8">
    <location>
        <begin position="828"/>
        <end position="850"/>
    </location>
</feature>
<gene>
    <name evidence="10" type="ORF">Cvel_8175</name>
</gene>
<evidence type="ECO:0000256" key="6">
    <source>
        <dbReference type="ARBA" id="ARBA00023136"/>
    </source>
</evidence>
<feature type="signal peptide" evidence="9">
    <location>
        <begin position="1"/>
        <end position="32"/>
    </location>
</feature>
<organism evidence="10">
    <name type="scientific">Chromera velia CCMP2878</name>
    <dbReference type="NCBI Taxonomy" id="1169474"/>
    <lineage>
        <taxon>Eukaryota</taxon>
        <taxon>Sar</taxon>
        <taxon>Alveolata</taxon>
        <taxon>Colpodellida</taxon>
        <taxon>Chromeraceae</taxon>
        <taxon>Chromera</taxon>
    </lineage>
</organism>
<feature type="region of interest" description="Disordered" evidence="7">
    <location>
        <begin position="619"/>
        <end position="756"/>
    </location>
</feature>
<evidence type="ECO:0000256" key="4">
    <source>
        <dbReference type="ARBA" id="ARBA00022737"/>
    </source>
</evidence>
<comment type="subcellular location">
    <subcellularLocation>
        <location evidence="1">Endomembrane system</location>
        <topology evidence="1">Multi-pass membrane protein</topology>
    </subcellularLocation>
</comment>
<evidence type="ECO:0008006" key="11">
    <source>
        <dbReference type="Google" id="ProtNLM"/>
    </source>
</evidence>
<proteinExistence type="predicted"/>
<dbReference type="AlphaFoldDB" id="A0A0G4HRW4"/>
<keyword evidence="2" id="KW-0813">Transport</keyword>
<feature type="transmembrane region" description="Helical" evidence="8">
    <location>
        <begin position="1030"/>
        <end position="1049"/>
    </location>
</feature>
<feature type="compositionally biased region" description="Acidic residues" evidence="7">
    <location>
        <begin position="688"/>
        <end position="707"/>
    </location>
</feature>
<name>A0A0G4HRW4_9ALVE</name>
<evidence type="ECO:0000256" key="5">
    <source>
        <dbReference type="ARBA" id="ARBA00022989"/>
    </source>
</evidence>
<keyword evidence="9" id="KW-0732">Signal</keyword>
<feature type="transmembrane region" description="Helical" evidence="8">
    <location>
        <begin position="870"/>
        <end position="889"/>
    </location>
</feature>
<dbReference type="GO" id="GO:0012505">
    <property type="term" value="C:endomembrane system"/>
    <property type="evidence" value="ECO:0007669"/>
    <property type="project" value="UniProtKB-SubCell"/>
</dbReference>
<reference evidence="10" key="1">
    <citation type="submission" date="2014-11" db="EMBL/GenBank/DDBJ databases">
        <authorList>
            <person name="Otto D Thomas"/>
            <person name="Naeem Raeece"/>
        </authorList>
    </citation>
    <scope>NUCLEOTIDE SEQUENCE</scope>
</reference>
<dbReference type="InterPro" id="IPR006603">
    <property type="entry name" value="PQ-loop_rpt"/>
</dbReference>
<evidence type="ECO:0000256" key="8">
    <source>
        <dbReference type="SAM" id="Phobius"/>
    </source>
</evidence>
<keyword evidence="3 8" id="KW-0812">Transmembrane</keyword>
<protein>
    <recommendedName>
        <fullName evidence="11">Intimal thickness related receptor IRP domain-containing protein</fullName>
    </recommendedName>
</protein>
<dbReference type="Pfam" id="PF04193">
    <property type="entry name" value="PQ-loop"/>
    <property type="match status" value="1"/>
</dbReference>
<feature type="region of interest" description="Disordered" evidence="7">
    <location>
        <begin position="481"/>
        <end position="524"/>
    </location>
</feature>
<evidence type="ECO:0000256" key="3">
    <source>
        <dbReference type="ARBA" id="ARBA00022692"/>
    </source>
</evidence>
<feature type="chain" id="PRO_5005192132" description="Intimal thickness related receptor IRP domain-containing protein" evidence="9">
    <location>
        <begin position="33"/>
        <end position="1115"/>
    </location>
</feature>
<feature type="transmembrane region" description="Helical" evidence="8">
    <location>
        <begin position="901"/>
        <end position="923"/>
    </location>
</feature>
<evidence type="ECO:0000256" key="7">
    <source>
        <dbReference type="SAM" id="MobiDB-lite"/>
    </source>
</evidence>